<proteinExistence type="predicted"/>
<sequence>MHEGGWGEAKHTQNLKKYPLNITKGRSTKEQRIRVYQYTSESCKPTETANQISERIDK</sequence>
<gene>
    <name evidence="2" type="ORF">RchiOBHm_Chr2g0132791</name>
</gene>
<dbReference type="AlphaFoldDB" id="A0A2P6RVE9"/>
<dbReference type="Proteomes" id="UP000238479">
    <property type="component" value="Chromosome 2"/>
</dbReference>
<keyword evidence="3" id="KW-1185">Reference proteome</keyword>
<evidence type="ECO:0000313" key="2">
    <source>
        <dbReference type="EMBL" id="PRQ50402.1"/>
    </source>
</evidence>
<dbReference type="Gramene" id="PRQ50402">
    <property type="protein sequence ID" value="PRQ50402"/>
    <property type="gene ID" value="RchiOBHm_Chr2g0132791"/>
</dbReference>
<accession>A0A2P6RVE9</accession>
<feature type="compositionally biased region" description="Basic and acidic residues" evidence="1">
    <location>
        <begin position="1"/>
        <end position="11"/>
    </location>
</feature>
<name>A0A2P6RVE9_ROSCH</name>
<feature type="region of interest" description="Disordered" evidence="1">
    <location>
        <begin position="1"/>
        <end position="23"/>
    </location>
</feature>
<reference evidence="2 3" key="1">
    <citation type="journal article" date="2018" name="Nat. Genet.">
        <title>The Rosa genome provides new insights in the design of modern roses.</title>
        <authorList>
            <person name="Bendahmane M."/>
        </authorList>
    </citation>
    <scope>NUCLEOTIDE SEQUENCE [LARGE SCALE GENOMIC DNA]</scope>
    <source>
        <strain evidence="3">cv. Old Blush</strain>
    </source>
</reference>
<dbReference type="EMBL" id="PDCK01000040">
    <property type="protein sequence ID" value="PRQ50402.1"/>
    <property type="molecule type" value="Genomic_DNA"/>
</dbReference>
<evidence type="ECO:0000256" key="1">
    <source>
        <dbReference type="SAM" id="MobiDB-lite"/>
    </source>
</evidence>
<comment type="caution">
    <text evidence="2">The sequence shown here is derived from an EMBL/GenBank/DDBJ whole genome shotgun (WGS) entry which is preliminary data.</text>
</comment>
<evidence type="ECO:0000313" key="3">
    <source>
        <dbReference type="Proteomes" id="UP000238479"/>
    </source>
</evidence>
<organism evidence="2 3">
    <name type="scientific">Rosa chinensis</name>
    <name type="common">China rose</name>
    <dbReference type="NCBI Taxonomy" id="74649"/>
    <lineage>
        <taxon>Eukaryota</taxon>
        <taxon>Viridiplantae</taxon>
        <taxon>Streptophyta</taxon>
        <taxon>Embryophyta</taxon>
        <taxon>Tracheophyta</taxon>
        <taxon>Spermatophyta</taxon>
        <taxon>Magnoliopsida</taxon>
        <taxon>eudicotyledons</taxon>
        <taxon>Gunneridae</taxon>
        <taxon>Pentapetalae</taxon>
        <taxon>rosids</taxon>
        <taxon>fabids</taxon>
        <taxon>Rosales</taxon>
        <taxon>Rosaceae</taxon>
        <taxon>Rosoideae</taxon>
        <taxon>Rosoideae incertae sedis</taxon>
        <taxon>Rosa</taxon>
    </lineage>
</organism>
<protein>
    <submittedName>
        <fullName evidence="2">Uncharacterized protein</fullName>
    </submittedName>
</protein>